<dbReference type="Gene3D" id="3.40.50.720">
    <property type="entry name" value="NAD(P)-binding Rossmann-like Domain"/>
    <property type="match status" value="1"/>
</dbReference>
<dbReference type="Pfam" id="PF01370">
    <property type="entry name" value="Epimerase"/>
    <property type="match status" value="1"/>
</dbReference>
<dbReference type="GO" id="GO:0016616">
    <property type="term" value="F:oxidoreductase activity, acting on the CH-OH group of donors, NAD or NADP as acceptor"/>
    <property type="evidence" value="ECO:0007669"/>
    <property type="project" value="TreeGrafter"/>
</dbReference>
<dbReference type="AlphaFoldDB" id="I3SP77"/>
<evidence type="ECO:0000256" key="2">
    <source>
        <dbReference type="ARBA" id="ARBA00023002"/>
    </source>
</evidence>
<dbReference type="CDD" id="cd08958">
    <property type="entry name" value="FR_SDR_e"/>
    <property type="match status" value="1"/>
</dbReference>
<accession>I3SP77</accession>
<keyword evidence="2" id="KW-0560">Oxidoreductase</keyword>
<evidence type="ECO:0000259" key="4">
    <source>
        <dbReference type="Pfam" id="PF01370"/>
    </source>
</evidence>
<name>I3SP77_LOTJA</name>
<reference evidence="5" key="1">
    <citation type="submission" date="2012-05" db="EMBL/GenBank/DDBJ databases">
        <authorList>
            <person name="Krishnakumar V."/>
            <person name="Cheung F."/>
            <person name="Xiao Y."/>
            <person name="Chan A."/>
            <person name="Moskal W.A."/>
            <person name="Town C.D."/>
        </authorList>
    </citation>
    <scope>NUCLEOTIDE SEQUENCE</scope>
</reference>
<protein>
    <recommendedName>
        <fullName evidence="4">NAD-dependent epimerase/dehydratase domain-containing protein</fullName>
    </recommendedName>
</protein>
<dbReference type="InterPro" id="IPR050425">
    <property type="entry name" value="NAD(P)_dehydrat-like"/>
</dbReference>
<dbReference type="InterPro" id="IPR036291">
    <property type="entry name" value="NAD(P)-bd_dom_sf"/>
</dbReference>
<keyword evidence="1" id="KW-0521">NADP</keyword>
<dbReference type="InterPro" id="IPR001509">
    <property type="entry name" value="Epimerase_deHydtase"/>
</dbReference>
<evidence type="ECO:0000256" key="3">
    <source>
        <dbReference type="ARBA" id="ARBA00023445"/>
    </source>
</evidence>
<comment type="similarity">
    <text evidence="3">Belongs to the NAD(P)-dependent epimerase/dehydratase family. Dihydroflavonol-4-reductase subfamily.</text>
</comment>
<evidence type="ECO:0000256" key="1">
    <source>
        <dbReference type="ARBA" id="ARBA00022857"/>
    </source>
</evidence>
<evidence type="ECO:0000313" key="5">
    <source>
        <dbReference type="EMBL" id="AFK42069.1"/>
    </source>
</evidence>
<dbReference type="PANTHER" id="PTHR10366">
    <property type="entry name" value="NAD DEPENDENT EPIMERASE/DEHYDRATASE"/>
    <property type="match status" value="1"/>
</dbReference>
<proteinExistence type="evidence at transcript level"/>
<organism evidence="5">
    <name type="scientific">Lotus japonicus</name>
    <name type="common">Lotus corniculatus var. japonicus</name>
    <dbReference type="NCBI Taxonomy" id="34305"/>
    <lineage>
        <taxon>Eukaryota</taxon>
        <taxon>Viridiplantae</taxon>
        <taxon>Streptophyta</taxon>
        <taxon>Embryophyta</taxon>
        <taxon>Tracheophyta</taxon>
        <taxon>Spermatophyta</taxon>
        <taxon>Magnoliopsida</taxon>
        <taxon>eudicotyledons</taxon>
        <taxon>Gunneridae</taxon>
        <taxon>Pentapetalae</taxon>
        <taxon>rosids</taxon>
        <taxon>fabids</taxon>
        <taxon>Fabales</taxon>
        <taxon>Fabaceae</taxon>
        <taxon>Papilionoideae</taxon>
        <taxon>50 kb inversion clade</taxon>
        <taxon>NPAAA clade</taxon>
        <taxon>Hologalegina</taxon>
        <taxon>robinioid clade</taxon>
        <taxon>Loteae</taxon>
        <taxon>Lotus</taxon>
    </lineage>
</organism>
<sequence>MSIGEGKLVCVTGASGYVASWIVKFLLEHGYTVRATVRDPSNPKKVEHLVKLDGAKERWHLFKADLLEEGSFDSAIQGCDGVFRTASPARHIVKDPQAELIGPAVEGTLNVLKSCAKSPSVKRVVLTSSTAAVQFNERHKSSEVVVDGTWYSDPDFCRESKMWYALSKTLAEDAAWKFVNENRIDMVVINPTTVAGPLLQPEVNLSVEPILDLINVVVHTFKDFG</sequence>
<dbReference type="EMBL" id="BT142275">
    <property type="protein sequence ID" value="AFK42069.1"/>
    <property type="molecule type" value="mRNA"/>
</dbReference>
<feature type="domain" description="NAD-dependent epimerase/dehydratase" evidence="4">
    <location>
        <begin position="9"/>
        <end position="200"/>
    </location>
</feature>
<dbReference type="PANTHER" id="PTHR10366:SF802">
    <property type="entry name" value="CINNAMYL ALCOHOL DEHYDROGENASE"/>
    <property type="match status" value="1"/>
</dbReference>
<dbReference type="SUPFAM" id="SSF51735">
    <property type="entry name" value="NAD(P)-binding Rossmann-fold domains"/>
    <property type="match status" value="1"/>
</dbReference>
<dbReference type="FunFam" id="3.40.50.720:FF:000085">
    <property type="entry name" value="Dihydroflavonol reductase"/>
    <property type="match status" value="1"/>
</dbReference>